<organism evidence="1 2">
    <name type="scientific">Fodinicola feengrottensis</name>
    <dbReference type="NCBI Taxonomy" id="435914"/>
    <lineage>
        <taxon>Bacteria</taxon>
        <taxon>Bacillati</taxon>
        <taxon>Actinomycetota</taxon>
        <taxon>Actinomycetes</taxon>
        <taxon>Mycobacteriales</taxon>
        <taxon>Fodinicola</taxon>
    </lineage>
</organism>
<evidence type="ECO:0000313" key="1">
    <source>
        <dbReference type="EMBL" id="GAA1666536.1"/>
    </source>
</evidence>
<gene>
    <name evidence="1" type="ORF">GCM10009765_15000</name>
</gene>
<dbReference type="Proteomes" id="UP001500618">
    <property type="component" value="Unassembled WGS sequence"/>
</dbReference>
<evidence type="ECO:0000313" key="2">
    <source>
        <dbReference type="Proteomes" id="UP001500618"/>
    </source>
</evidence>
<name>A0ABN2G799_9ACTN</name>
<dbReference type="EMBL" id="BAAANY010000005">
    <property type="protein sequence ID" value="GAA1666536.1"/>
    <property type="molecule type" value="Genomic_DNA"/>
</dbReference>
<reference evidence="1 2" key="1">
    <citation type="journal article" date="2019" name="Int. J. Syst. Evol. Microbiol.">
        <title>The Global Catalogue of Microorganisms (GCM) 10K type strain sequencing project: providing services to taxonomists for standard genome sequencing and annotation.</title>
        <authorList>
            <consortium name="The Broad Institute Genomics Platform"/>
            <consortium name="The Broad Institute Genome Sequencing Center for Infectious Disease"/>
            <person name="Wu L."/>
            <person name="Ma J."/>
        </authorList>
    </citation>
    <scope>NUCLEOTIDE SEQUENCE [LARGE SCALE GENOMIC DNA]</scope>
    <source>
        <strain evidence="1 2">JCM 14718</strain>
    </source>
</reference>
<sequence length="107" mass="11337">MRGCGGPFSPSAPKGSTFPGPAAELGWVVAFGSPPPGQEMCRATPADGETGHLALLVMTLLSSVPCLSRFPSRFPGIARRVRDFCAPLDVECGLLYRTRPLACDSWD</sequence>
<protein>
    <submittedName>
        <fullName evidence="1">Uncharacterized protein</fullName>
    </submittedName>
</protein>
<keyword evidence="2" id="KW-1185">Reference proteome</keyword>
<comment type="caution">
    <text evidence="1">The sequence shown here is derived from an EMBL/GenBank/DDBJ whole genome shotgun (WGS) entry which is preliminary data.</text>
</comment>
<accession>A0ABN2G799</accession>
<proteinExistence type="predicted"/>